<reference evidence="2 3" key="1">
    <citation type="journal article" date="2013" name="Proc. Natl. Acad. Sci. U.S.A.">
        <title>Fine-scale variation in meiotic recombination in Mimulus inferred from population shotgun sequencing.</title>
        <authorList>
            <person name="Hellsten U."/>
            <person name="Wright K.M."/>
            <person name="Jenkins J."/>
            <person name="Shu S."/>
            <person name="Yuan Y."/>
            <person name="Wessler S.R."/>
            <person name="Schmutz J."/>
            <person name="Willis J.H."/>
            <person name="Rokhsar D.S."/>
        </authorList>
    </citation>
    <scope>NUCLEOTIDE SEQUENCE [LARGE SCALE GENOMIC DNA]</scope>
    <source>
        <strain evidence="3">cv. DUN x IM62</strain>
    </source>
</reference>
<dbReference type="Pfam" id="PF12937">
    <property type="entry name" value="F-box-like"/>
    <property type="match status" value="1"/>
</dbReference>
<dbReference type="InterPro" id="IPR050796">
    <property type="entry name" value="SCF_F-box_component"/>
</dbReference>
<dbReference type="PANTHER" id="PTHR31672:SF11">
    <property type="entry name" value="F-BOX PROTEIN CPR1-LIKE ISOFORM X2"/>
    <property type="match status" value="1"/>
</dbReference>
<dbReference type="AlphaFoldDB" id="A0A022QPL9"/>
<accession>A0A022QPL9</accession>
<dbReference type="InterPro" id="IPR013187">
    <property type="entry name" value="F-box-assoc_dom_typ3"/>
</dbReference>
<sequence length="454" mass="52014">MRDFPPPVRQPPPPAGHRRRDVSLAVGVMGPKLDIVPTLMANKEARNSKVSSTTNYLESLPEELESEILLHLGAEDIFKAAMVVCRKWYRMIHTHNFIYSHLQNSTPGILIKYSAHRSYPVFVSMVKGKIEISKIDYEYRCRCWSSCNGLTLEYHPATSSAFCILNPVTKQLFELPPFGDFDLAYCACSGIAYAAASMEYKVVCISGHPDQRTSTPAAMLGCAILTVGVDKSWRRVDVQHLSLEAKELFKNTPLTTEGFLHWTSRQIGMRRMLTLNVETEIITETRVPRGGFNNRKGKESRYYLSNGRSLSVVIACSEFSWDVWELKKPKIGEWVKTIRIDLEGQKSKFENLRHKYPRPLIIEPVAWLNYDEGLLVRVLHPDNFASEDCFVYNVGKQEIEVLDLTEYYICTRFLVHKNSLVWLDTDTIWSRQPDRRPTPIRLQRSTPALFTCTI</sequence>
<dbReference type="InterPro" id="IPR001810">
    <property type="entry name" value="F-box_dom"/>
</dbReference>
<dbReference type="Gene3D" id="1.20.1280.50">
    <property type="match status" value="1"/>
</dbReference>
<dbReference type="Pfam" id="PF08268">
    <property type="entry name" value="FBA_3"/>
    <property type="match status" value="1"/>
</dbReference>
<dbReference type="PROSITE" id="PS50181">
    <property type="entry name" value="FBOX"/>
    <property type="match status" value="1"/>
</dbReference>
<dbReference type="EMBL" id="KI631268">
    <property type="protein sequence ID" value="EYU29243.1"/>
    <property type="molecule type" value="Genomic_DNA"/>
</dbReference>
<protein>
    <recommendedName>
        <fullName evidence="1">F-box domain-containing protein</fullName>
    </recommendedName>
</protein>
<dbReference type="KEGG" id="egt:105967276"/>
<dbReference type="PhylomeDB" id="A0A022QPL9"/>
<dbReference type="NCBIfam" id="TIGR01640">
    <property type="entry name" value="F_box_assoc_1"/>
    <property type="match status" value="1"/>
</dbReference>
<feature type="domain" description="F-box" evidence="1">
    <location>
        <begin position="54"/>
        <end position="102"/>
    </location>
</feature>
<dbReference type="SUPFAM" id="SSF81383">
    <property type="entry name" value="F-box domain"/>
    <property type="match status" value="1"/>
</dbReference>
<evidence type="ECO:0000313" key="3">
    <source>
        <dbReference type="Proteomes" id="UP000030748"/>
    </source>
</evidence>
<dbReference type="eggNOG" id="ENOG502SSN5">
    <property type="taxonomic scope" value="Eukaryota"/>
</dbReference>
<keyword evidence="3" id="KW-1185">Reference proteome</keyword>
<dbReference type="PANTHER" id="PTHR31672">
    <property type="entry name" value="BNACNNG10540D PROTEIN"/>
    <property type="match status" value="1"/>
</dbReference>
<dbReference type="InterPro" id="IPR017451">
    <property type="entry name" value="F-box-assoc_interact_dom"/>
</dbReference>
<dbReference type="InterPro" id="IPR036047">
    <property type="entry name" value="F-box-like_dom_sf"/>
</dbReference>
<evidence type="ECO:0000259" key="1">
    <source>
        <dbReference type="PROSITE" id="PS50181"/>
    </source>
</evidence>
<dbReference type="OrthoDB" id="906973at2759"/>
<gene>
    <name evidence="2" type="ORF">MIMGU_mgv1a006162mg</name>
</gene>
<evidence type="ECO:0000313" key="2">
    <source>
        <dbReference type="EMBL" id="EYU29243.1"/>
    </source>
</evidence>
<name>A0A022QPL9_ERYGU</name>
<proteinExistence type="predicted"/>
<organism evidence="2 3">
    <name type="scientific">Erythranthe guttata</name>
    <name type="common">Yellow monkey flower</name>
    <name type="synonym">Mimulus guttatus</name>
    <dbReference type="NCBI Taxonomy" id="4155"/>
    <lineage>
        <taxon>Eukaryota</taxon>
        <taxon>Viridiplantae</taxon>
        <taxon>Streptophyta</taxon>
        <taxon>Embryophyta</taxon>
        <taxon>Tracheophyta</taxon>
        <taxon>Spermatophyta</taxon>
        <taxon>Magnoliopsida</taxon>
        <taxon>eudicotyledons</taxon>
        <taxon>Gunneridae</taxon>
        <taxon>Pentapetalae</taxon>
        <taxon>asterids</taxon>
        <taxon>lamiids</taxon>
        <taxon>Lamiales</taxon>
        <taxon>Phrymaceae</taxon>
        <taxon>Erythranthe</taxon>
    </lineage>
</organism>
<dbReference type="Proteomes" id="UP000030748">
    <property type="component" value="Unassembled WGS sequence"/>
</dbReference>